<dbReference type="Gene3D" id="1.10.10.60">
    <property type="entry name" value="Homeodomain-like"/>
    <property type="match status" value="1"/>
</dbReference>
<sequence>MPRTYVKKGQGSRYSEEDFHSALQEISNEINIHSIAKKYNIPYSTLYVHHFSQVAHRGAGRSTHFTDMEETYLVSAATILQ</sequence>
<evidence type="ECO:0000313" key="3">
    <source>
        <dbReference type="Proteomes" id="UP000681722"/>
    </source>
</evidence>
<accession>A0A8S3ADJ0</accession>
<organism evidence="2 3">
    <name type="scientific">Didymodactylos carnosus</name>
    <dbReference type="NCBI Taxonomy" id="1234261"/>
    <lineage>
        <taxon>Eukaryota</taxon>
        <taxon>Metazoa</taxon>
        <taxon>Spiralia</taxon>
        <taxon>Gnathifera</taxon>
        <taxon>Rotifera</taxon>
        <taxon>Eurotatoria</taxon>
        <taxon>Bdelloidea</taxon>
        <taxon>Philodinida</taxon>
        <taxon>Philodinidae</taxon>
        <taxon>Didymodactylos</taxon>
    </lineage>
</organism>
<dbReference type="Proteomes" id="UP000681722">
    <property type="component" value="Unassembled WGS sequence"/>
</dbReference>
<dbReference type="EMBL" id="CAJOBC010163998">
    <property type="protein sequence ID" value="CAF4704584.1"/>
    <property type="molecule type" value="Genomic_DNA"/>
</dbReference>
<evidence type="ECO:0000259" key="1">
    <source>
        <dbReference type="Pfam" id="PF05225"/>
    </source>
</evidence>
<gene>
    <name evidence="2" type="ORF">SRO942_LOCUS51467</name>
</gene>
<evidence type="ECO:0000313" key="2">
    <source>
        <dbReference type="EMBL" id="CAF4704584.1"/>
    </source>
</evidence>
<dbReference type="InterPro" id="IPR009057">
    <property type="entry name" value="Homeodomain-like_sf"/>
</dbReference>
<dbReference type="GO" id="GO:0003677">
    <property type="term" value="F:DNA binding"/>
    <property type="evidence" value="ECO:0007669"/>
    <property type="project" value="InterPro"/>
</dbReference>
<dbReference type="InterPro" id="IPR007889">
    <property type="entry name" value="HTH_Psq"/>
</dbReference>
<dbReference type="OrthoDB" id="10065929at2759"/>
<feature type="domain" description="HTH psq-type" evidence="1">
    <location>
        <begin position="15"/>
        <end position="51"/>
    </location>
</feature>
<dbReference type="SUPFAM" id="SSF46689">
    <property type="entry name" value="Homeodomain-like"/>
    <property type="match status" value="1"/>
</dbReference>
<name>A0A8S3ADJ0_9BILA</name>
<dbReference type="AlphaFoldDB" id="A0A8S3ADJ0"/>
<comment type="caution">
    <text evidence="2">The sequence shown here is derived from an EMBL/GenBank/DDBJ whole genome shotgun (WGS) entry which is preliminary data.</text>
</comment>
<dbReference type="Pfam" id="PF05225">
    <property type="entry name" value="HTH_psq"/>
    <property type="match status" value="1"/>
</dbReference>
<reference evidence="2" key="1">
    <citation type="submission" date="2021-02" db="EMBL/GenBank/DDBJ databases">
        <authorList>
            <person name="Nowell W R."/>
        </authorList>
    </citation>
    <scope>NUCLEOTIDE SEQUENCE</scope>
</reference>
<proteinExistence type="predicted"/>
<feature type="non-terminal residue" evidence="2">
    <location>
        <position position="81"/>
    </location>
</feature>
<protein>
    <recommendedName>
        <fullName evidence="1">HTH psq-type domain-containing protein</fullName>
    </recommendedName>
</protein>